<evidence type="ECO:0008006" key="3">
    <source>
        <dbReference type="Google" id="ProtNLM"/>
    </source>
</evidence>
<organism evidence="1 2">
    <name type="scientific">Saccharothrix mutabilis subsp. mutabilis</name>
    <dbReference type="NCBI Taxonomy" id="66855"/>
    <lineage>
        <taxon>Bacteria</taxon>
        <taxon>Bacillati</taxon>
        <taxon>Actinomycetota</taxon>
        <taxon>Actinomycetes</taxon>
        <taxon>Pseudonocardiales</taxon>
        <taxon>Pseudonocardiaceae</taxon>
        <taxon>Saccharothrix</taxon>
    </lineage>
</organism>
<name>A0ABP3E193_9PSEU</name>
<proteinExistence type="predicted"/>
<keyword evidence="2" id="KW-1185">Reference proteome</keyword>
<sequence length="357" mass="37666">MTAGTLPGGLATAQERKLASGVFGHADDIRRTATAYYRGLGRLCAHRCGVTGLDAAAAPQLESLRRGTLDSALRAFLAGDDDEGRRVVAEYLDLPRTHLGADTRSADLPHALRGWRGDPVGEEVVARFNASMASASDAAVVTAVAPTPEHDAALGRTLSTLDRALPLLGAETVRSVAGVGLFEGAMGSGYYAGTPLLIFVNAGVFADEAEAAEIVLHESLHQKLADIGVAREILRRGYVDEQSHRIPVPWGGDREFSVDRALAAYHVYTHQTVLYLSLLGHGDLVPQGPAVLARRLATSWARARHFAAGTATPGARAELGLDGRRFTSWLAEVVEELGGAVLPDGSPLRAHADAVHG</sequence>
<dbReference type="NCBIfam" id="TIGR04267">
    <property type="entry name" value="mod_HExxH"/>
    <property type="match status" value="1"/>
</dbReference>
<accession>A0ABP3E193</accession>
<dbReference type="Proteomes" id="UP001500416">
    <property type="component" value="Unassembled WGS sequence"/>
</dbReference>
<dbReference type="RefSeq" id="WP_343936616.1">
    <property type="nucleotide sequence ID" value="NZ_BAAABU010000014.1"/>
</dbReference>
<comment type="caution">
    <text evidence="1">The sequence shown here is derived from an EMBL/GenBank/DDBJ whole genome shotgun (WGS) entry which is preliminary data.</text>
</comment>
<evidence type="ECO:0000313" key="2">
    <source>
        <dbReference type="Proteomes" id="UP001500416"/>
    </source>
</evidence>
<reference evidence="2" key="1">
    <citation type="journal article" date="2019" name="Int. J. Syst. Evol. Microbiol.">
        <title>The Global Catalogue of Microorganisms (GCM) 10K type strain sequencing project: providing services to taxonomists for standard genome sequencing and annotation.</title>
        <authorList>
            <consortium name="The Broad Institute Genomics Platform"/>
            <consortium name="The Broad Institute Genome Sequencing Center for Infectious Disease"/>
            <person name="Wu L."/>
            <person name="Ma J."/>
        </authorList>
    </citation>
    <scope>NUCLEOTIDE SEQUENCE [LARGE SCALE GENOMIC DNA]</scope>
    <source>
        <strain evidence="2">JCM 3380</strain>
    </source>
</reference>
<protein>
    <recommendedName>
        <fullName evidence="3">HEXXH motif domain-containing protein</fullName>
    </recommendedName>
</protein>
<dbReference type="InterPro" id="IPR026337">
    <property type="entry name" value="AKG_HExxH"/>
</dbReference>
<dbReference type="EMBL" id="BAAABU010000014">
    <property type="protein sequence ID" value="GAA0246884.1"/>
    <property type="molecule type" value="Genomic_DNA"/>
</dbReference>
<evidence type="ECO:0000313" key="1">
    <source>
        <dbReference type="EMBL" id="GAA0246884.1"/>
    </source>
</evidence>
<gene>
    <name evidence="1" type="ORF">GCM10010492_53100</name>
</gene>